<dbReference type="KEGG" id="cyn:Cyan7425_2104"/>
<sequence length="87" mass="9985">MNTQLVDSIIQVVQSLPKEEQTFLIKRLNSIFTQARQAEQTSVASPAEEPHDEEGWEVWRSLGDDAVPGRLENPSMNHDLYLYSRDQ</sequence>
<name>B8HUC2_CYAP4</name>
<organism evidence="1">
    <name type="scientific">Cyanothece sp. (strain PCC 7425 / ATCC 29141)</name>
    <dbReference type="NCBI Taxonomy" id="395961"/>
    <lineage>
        <taxon>Bacteria</taxon>
        <taxon>Bacillati</taxon>
        <taxon>Cyanobacteriota</taxon>
        <taxon>Cyanophyceae</taxon>
        <taxon>Gomontiellales</taxon>
        <taxon>Cyanothecaceae</taxon>
        <taxon>Cyanothece</taxon>
    </lineage>
</organism>
<evidence type="ECO:0000313" key="1">
    <source>
        <dbReference type="EMBL" id="ACL44467.1"/>
    </source>
</evidence>
<dbReference type="AlphaFoldDB" id="B8HUC2"/>
<dbReference type="STRING" id="395961.Cyan7425_2104"/>
<gene>
    <name evidence="1" type="ordered locus">Cyan7425_2104</name>
</gene>
<dbReference type="EMBL" id="CP001344">
    <property type="protein sequence ID" value="ACL44467.1"/>
    <property type="molecule type" value="Genomic_DNA"/>
</dbReference>
<protein>
    <recommendedName>
        <fullName evidence="2">DUF2281 domain-containing protein</fullName>
    </recommendedName>
</protein>
<dbReference type="OrthoDB" id="583276at2"/>
<accession>B8HUC2</accession>
<dbReference type="HOGENOM" id="CLU_2478135_0_0_3"/>
<evidence type="ECO:0008006" key="2">
    <source>
        <dbReference type="Google" id="ProtNLM"/>
    </source>
</evidence>
<proteinExistence type="predicted"/>
<reference evidence="1" key="1">
    <citation type="submission" date="2009-01" db="EMBL/GenBank/DDBJ databases">
        <title>Complete sequence of chromosome Cyanothece sp. PCC 7425.</title>
        <authorList>
            <consortium name="US DOE Joint Genome Institute"/>
            <person name="Lucas S."/>
            <person name="Copeland A."/>
            <person name="Lapidus A."/>
            <person name="Glavina del Rio T."/>
            <person name="Dalin E."/>
            <person name="Tice H."/>
            <person name="Bruce D."/>
            <person name="Goodwin L."/>
            <person name="Pitluck S."/>
            <person name="Sims D."/>
            <person name="Meineke L."/>
            <person name="Brettin T."/>
            <person name="Detter J.C."/>
            <person name="Han C."/>
            <person name="Larimer F."/>
            <person name="Land M."/>
            <person name="Hauser L."/>
            <person name="Kyrpides N."/>
            <person name="Ovchinnikova G."/>
            <person name="Liberton M."/>
            <person name="Stoeckel J."/>
            <person name="Banerjee A."/>
            <person name="Singh A."/>
            <person name="Page L."/>
            <person name="Sato H."/>
            <person name="Zhao L."/>
            <person name="Sherman L."/>
            <person name="Pakrasi H."/>
            <person name="Richardson P."/>
        </authorList>
    </citation>
    <scope>NUCLEOTIDE SEQUENCE</scope>
    <source>
        <strain evidence="1">PCC 7425</strain>
    </source>
</reference>